<dbReference type="SMART" id="SM00109">
    <property type="entry name" value="C1"/>
    <property type="match status" value="1"/>
</dbReference>
<dbReference type="PROSITE" id="PS50004">
    <property type="entry name" value="C2"/>
    <property type="match status" value="1"/>
</dbReference>
<dbReference type="Gene3D" id="3.30.60.20">
    <property type="match status" value="1"/>
</dbReference>
<feature type="domain" description="C2" evidence="3">
    <location>
        <begin position="215"/>
        <end position="344"/>
    </location>
</feature>
<evidence type="ECO:0000313" key="6">
    <source>
        <dbReference type="Proteomes" id="UP001158986"/>
    </source>
</evidence>
<reference evidence="5 6" key="1">
    <citation type="submission" date="2021-11" db="EMBL/GenBank/DDBJ databases">
        <authorList>
            <person name="Islam A."/>
            <person name="Islam S."/>
            <person name="Flora M.S."/>
            <person name="Rahman M."/>
            <person name="Ziaur R.M."/>
            <person name="Epstein J.H."/>
            <person name="Hassan M."/>
            <person name="Klassen M."/>
            <person name="Woodard K."/>
            <person name="Webb A."/>
            <person name="Webby R.J."/>
            <person name="El Zowalaty M.E."/>
        </authorList>
    </citation>
    <scope>NUCLEOTIDE SEQUENCE [LARGE SCALE GENOMIC DNA]</scope>
    <source>
        <strain evidence="5">Pbs1</strain>
    </source>
</reference>
<evidence type="ECO:0000256" key="2">
    <source>
        <dbReference type="ARBA" id="ARBA00022833"/>
    </source>
</evidence>
<accession>A0ABN8CWH9</accession>
<comment type="caution">
    <text evidence="5">The sequence shown here is derived from an EMBL/GenBank/DDBJ whole genome shotgun (WGS) entry which is preliminary data.</text>
</comment>
<sequence length="1326" mass="150669">MELRFRGKTNTEDTVGFWLCEAEWELLDVLEDKELHFLNESTGLVIPQDEAIAKFISDRDVVRLCSTVELEALQEKFATRDQEVTNEMMNSKATTPIGAALSRLKKIGASNPTLMKLQKTLDEHTNTHSSAKDGEKADSLYQFPEMDPIFETGEIEEIARDADNYPRTCDMCEVSWPDDASGSMYRLTKMGIVTHEGCAQFTANVLAQHPEITSRDEFLSLSKTPVSSLNKPGTFYVTVHRAMELPGIQLIGKQAPYARLSLLPWKEPLQTKPVENGGRNPVWTRANDNTMQFSHMYNSTITPIPLLDVEVYNYNYLADDHIACTLLDMSPLLRYPHIEAKRWFTLSSRSMLTHSTGQPKIMLAIKFVPTKGDVSLTNAHKFRVHQLKSIGLAIPVCAVCDRSIMNALKSVWGYRCEFCEIDVHKGCIMKATIQCECVAQQLLSVAQEKKERGGITYRVLHDGVPRSAGELFVNFRGLHLCTKHCRDDFHAKNIFEGDTYCRIHFDGIVHETSPVLKSADPMCMENLCFKVRHPNSAFHIEVIDFNSDLCIAQFNVSLFQLLQREADKFIRTNPILTSLRKPLRHFSLNNELNQAAVNDSWAALPTLDDKEQFELSPPLGSKLQPGEKLGLALIELKYVEHKEDLLRVRANEDAYLLKREDKEFSVESLRITIERFGRALKVFQGIDANYASIISWKNKKKSAVCFATFVYMCVFADFEYALSYICGAILMYMLYRLHLRLEGAYVARWIGYEEYEFEQEEQQKLYRPLADLHVAVHEAHLSHETDSLLIESQSRMKDISSSKLGYYVRIKYRPNDKQSKTRDMVFNPSGYDEAIVAWTNVVSKSRNPTWRKTSLPSAATVLAANLRKALPFRNFNVSWRHDSKICTCDQCSAHQRSLNDAADASAAATSCGVDHHAFYFPIPQASRKNFSGHDDLVPWPSFPGLLQFDLCVSLSGEAKESPDLIAATTTIPLRSLLKQNGQSCELRLPLSSFSTPNDNCALPSQHSKELDGDYLVARVGFEIPEESKMSSNEKCFVSKKCELEEVRPAQPTVSRKKRRVGHVERNFSEFVCESMVEKEKSKVLGAHLLDAFWKAKDTIRQLQTEIGRACGALACAENLLNWTHPWKTATVFVGIAMMSLVFSVIRGRWAILVFGLTEFGAVFVNDAPTSKRLKKIVWNYLSSLPTDQDLIELYEPERAIYMKTRKVQQEKDEETALRLRYHALWIGNVFTKAEGERHAKTCFLVYRSYRILLWKCEEDANEGSQPNLQLVIEKPQAVIDKSNDKVFTFNASGINNNGDIETRVFTMDSLEKKDALLNMIRQSCRM</sequence>
<dbReference type="SUPFAM" id="SSF57889">
    <property type="entry name" value="Cysteine-rich domain"/>
    <property type="match status" value="1"/>
</dbReference>
<evidence type="ECO:0000259" key="3">
    <source>
        <dbReference type="PROSITE" id="PS50004"/>
    </source>
</evidence>
<proteinExistence type="predicted"/>
<dbReference type="EMBL" id="CAKLCB010000231">
    <property type="protein sequence ID" value="CAH0517312.1"/>
    <property type="molecule type" value="Genomic_DNA"/>
</dbReference>
<organism evidence="5 6">
    <name type="scientific">Peronospora belbahrii</name>
    <dbReference type="NCBI Taxonomy" id="622444"/>
    <lineage>
        <taxon>Eukaryota</taxon>
        <taxon>Sar</taxon>
        <taxon>Stramenopiles</taxon>
        <taxon>Oomycota</taxon>
        <taxon>Peronosporomycetes</taxon>
        <taxon>Peronosporales</taxon>
        <taxon>Peronosporaceae</taxon>
        <taxon>Peronospora</taxon>
    </lineage>
</organism>
<gene>
    <name evidence="5" type="ORF">PBS001_LOCUS3934</name>
</gene>
<dbReference type="Gene3D" id="2.60.40.150">
    <property type="entry name" value="C2 domain"/>
    <property type="match status" value="2"/>
</dbReference>
<evidence type="ECO:0000259" key="4">
    <source>
        <dbReference type="PROSITE" id="PS50081"/>
    </source>
</evidence>
<evidence type="ECO:0000256" key="1">
    <source>
        <dbReference type="ARBA" id="ARBA00022723"/>
    </source>
</evidence>
<dbReference type="SMART" id="SM00239">
    <property type="entry name" value="C2"/>
    <property type="match status" value="2"/>
</dbReference>
<name>A0ABN8CWH9_9STRA</name>
<dbReference type="InterPro" id="IPR002219">
    <property type="entry name" value="PKC_DAG/PE"/>
</dbReference>
<protein>
    <recommendedName>
        <fullName evidence="7">Phorbol-ester/DAG-type domain-containing protein</fullName>
    </recommendedName>
</protein>
<evidence type="ECO:0008006" key="7">
    <source>
        <dbReference type="Google" id="ProtNLM"/>
    </source>
</evidence>
<feature type="domain" description="Phorbol-ester/DAG-type" evidence="4">
    <location>
        <begin position="379"/>
        <end position="435"/>
    </location>
</feature>
<dbReference type="InterPro" id="IPR035892">
    <property type="entry name" value="C2_domain_sf"/>
</dbReference>
<evidence type="ECO:0000313" key="5">
    <source>
        <dbReference type="EMBL" id="CAH0517312.1"/>
    </source>
</evidence>
<dbReference type="InterPro" id="IPR046349">
    <property type="entry name" value="C1-like_sf"/>
</dbReference>
<keyword evidence="1" id="KW-0479">Metal-binding</keyword>
<keyword evidence="2" id="KW-0862">Zinc</keyword>
<dbReference type="Proteomes" id="UP001158986">
    <property type="component" value="Unassembled WGS sequence"/>
</dbReference>
<dbReference type="CDD" id="cd00029">
    <property type="entry name" value="C1"/>
    <property type="match status" value="1"/>
</dbReference>
<keyword evidence="6" id="KW-1185">Reference proteome</keyword>
<dbReference type="Pfam" id="PF00168">
    <property type="entry name" value="C2"/>
    <property type="match status" value="2"/>
</dbReference>
<dbReference type="PROSITE" id="PS50081">
    <property type="entry name" value="ZF_DAG_PE_2"/>
    <property type="match status" value="1"/>
</dbReference>
<dbReference type="Pfam" id="PF00130">
    <property type="entry name" value="C1_1"/>
    <property type="match status" value="1"/>
</dbReference>
<dbReference type="InterPro" id="IPR000008">
    <property type="entry name" value="C2_dom"/>
</dbReference>
<dbReference type="SUPFAM" id="SSF49562">
    <property type="entry name" value="C2 domain (Calcium/lipid-binding domain, CaLB)"/>
    <property type="match status" value="2"/>
</dbReference>